<name>A0A024S6X9_HYPJR</name>
<evidence type="ECO:0000313" key="3">
    <source>
        <dbReference type="Proteomes" id="UP000024376"/>
    </source>
</evidence>
<dbReference type="InterPro" id="IPR029063">
    <property type="entry name" value="SAM-dependent_MTases_sf"/>
</dbReference>
<organism evidence="2 3">
    <name type="scientific">Hypocrea jecorina (strain ATCC 56765 / BCRC 32924 / NRRL 11460 / Rut C-30)</name>
    <name type="common">Trichoderma reesei</name>
    <dbReference type="NCBI Taxonomy" id="1344414"/>
    <lineage>
        <taxon>Eukaryota</taxon>
        <taxon>Fungi</taxon>
        <taxon>Dikarya</taxon>
        <taxon>Ascomycota</taxon>
        <taxon>Pezizomycotina</taxon>
        <taxon>Sordariomycetes</taxon>
        <taxon>Hypocreomycetidae</taxon>
        <taxon>Hypocreales</taxon>
        <taxon>Hypocreaceae</taxon>
        <taxon>Trichoderma</taxon>
    </lineage>
</organism>
<sequence>MGSIGHGENYILGRNFVESVRLDGQHFLFRLQNGYTIDPRIPISPNTKIAEMGTGTGIWLLDVASQVPSTVQLDGFDISDEQFPNQSSLPTNMSLSVMDAFAEVPEKHRGKYDVVHMRLWCAVVQGGDPSALIRHATQLLKPGGYLQWEDCDPSPHHMVMKGVEVEALYSYFSRIHKAFNINHSWLENLPTHTNNAGLEVVQFTMRPFSQSCVPIVTNSFLMLHIGLLNAAYRAGLPFLPPREEADNVLAGALDAVKNGGSYHYTTLALLAQKPLSS</sequence>
<evidence type="ECO:0000313" key="2">
    <source>
        <dbReference type="EMBL" id="ETS01110.1"/>
    </source>
</evidence>
<accession>A0A024S6X9</accession>
<proteinExistence type="inferred from homology"/>
<dbReference type="GO" id="GO:0008168">
    <property type="term" value="F:methyltransferase activity"/>
    <property type="evidence" value="ECO:0007669"/>
    <property type="project" value="UniProtKB-KW"/>
</dbReference>
<dbReference type="GO" id="GO:0032259">
    <property type="term" value="P:methylation"/>
    <property type="evidence" value="ECO:0007669"/>
    <property type="project" value="UniProtKB-KW"/>
</dbReference>
<protein>
    <submittedName>
        <fullName evidence="2">S-adenosyl-L-methionine-dependent methyltransferase</fullName>
    </submittedName>
</protein>
<dbReference type="Proteomes" id="UP000024376">
    <property type="component" value="Unassembled WGS sequence"/>
</dbReference>
<comment type="similarity">
    <text evidence="1">Belongs to the methyltransferase superfamily. LaeA methyltransferase family.</text>
</comment>
<dbReference type="Gene3D" id="3.40.50.150">
    <property type="entry name" value="Vaccinia Virus protein VP39"/>
    <property type="match status" value="1"/>
</dbReference>
<evidence type="ECO:0000256" key="1">
    <source>
        <dbReference type="ARBA" id="ARBA00038158"/>
    </source>
</evidence>
<keyword evidence="2" id="KW-0808">Transferase</keyword>
<dbReference type="SUPFAM" id="SSF53335">
    <property type="entry name" value="S-adenosyl-L-methionine-dependent methyltransferases"/>
    <property type="match status" value="1"/>
</dbReference>
<dbReference type="AlphaFoldDB" id="A0A024S6X9"/>
<gene>
    <name evidence="2" type="ORF">M419DRAFT_81487</name>
</gene>
<dbReference type="CDD" id="cd02440">
    <property type="entry name" value="AdoMet_MTases"/>
    <property type="match status" value="1"/>
</dbReference>
<dbReference type="EMBL" id="KI911149">
    <property type="protein sequence ID" value="ETS01110.1"/>
    <property type="molecule type" value="Genomic_DNA"/>
</dbReference>
<dbReference type="KEGG" id="trr:M419DRAFT_81487"/>
<dbReference type="Pfam" id="PF13489">
    <property type="entry name" value="Methyltransf_23"/>
    <property type="match status" value="1"/>
</dbReference>
<reference evidence="3" key="1">
    <citation type="journal article" date="2013" name="Ind. Biotechnol.">
        <title>Comparative genomics analysis of Trichoderma reesei strains.</title>
        <authorList>
            <person name="Koike H."/>
            <person name="Aerts A."/>
            <person name="LaButti K."/>
            <person name="Grigoriev I.V."/>
            <person name="Baker S.E."/>
        </authorList>
    </citation>
    <scope>NUCLEOTIDE SEQUENCE [LARGE SCALE GENOMIC DNA]</scope>
    <source>
        <strain evidence="3">ATCC 56765 / BCRC 32924 / NRRL 11460 / Rut C-30</strain>
    </source>
</reference>
<keyword evidence="2" id="KW-0489">Methyltransferase</keyword>
<dbReference type="OrthoDB" id="417697at2759"/>
<dbReference type="HOGENOM" id="CLU_010595_9_1_1"/>
<dbReference type="PANTHER" id="PTHR43591">
    <property type="entry name" value="METHYLTRANSFERASE"/>
    <property type="match status" value="1"/>
</dbReference>
<dbReference type="PANTHER" id="PTHR43591:SF96">
    <property type="entry name" value="PUTATIVE-RELATED"/>
    <property type="match status" value="1"/>
</dbReference>